<evidence type="ECO:0000256" key="3">
    <source>
        <dbReference type="ARBA" id="ARBA00022787"/>
    </source>
</evidence>
<organism evidence="7 8">
    <name type="scientific">Pseudovirgaria hyperparasitica</name>
    <dbReference type="NCBI Taxonomy" id="470096"/>
    <lineage>
        <taxon>Eukaryota</taxon>
        <taxon>Fungi</taxon>
        <taxon>Dikarya</taxon>
        <taxon>Ascomycota</taxon>
        <taxon>Pezizomycotina</taxon>
        <taxon>Dothideomycetes</taxon>
        <taxon>Dothideomycetes incertae sedis</taxon>
        <taxon>Acrospermales</taxon>
        <taxon>Acrospermaceae</taxon>
        <taxon>Pseudovirgaria</taxon>
    </lineage>
</organism>
<dbReference type="RefSeq" id="XP_033602667.1">
    <property type="nucleotide sequence ID" value="XM_033743538.1"/>
</dbReference>
<keyword evidence="4" id="KW-0809">Transit peptide</keyword>
<protein>
    <recommendedName>
        <fullName evidence="9">NAD dependent epimerase/dehydratase family protein-like protein</fullName>
    </recommendedName>
</protein>
<evidence type="ECO:0000313" key="7">
    <source>
        <dbReference type="EMBL" id="KAF2760216.1"/>
    </source>
</evidence>
<dbReference type="OrthoDB" id="430436at2759"/>
<evidence type="ECO:0000256" key="1">
    <source>
        <dbReference type="ARBA" id="ARBA00004450"/>
    </source>
</evidence>
<evidence type="ECO:0000256" key="5">
    <source>
        <dbReference type="ARBA" id="ARBA00023128"/>
    </source>
</evidence>
<keyword evidence="8" id="KW-1185">Reference proteome</keyword>
<proteinExistence type="inferred from homology"/>
<dbReference type="PANTHER" id="PTHR14097">
    <property type="entry name" value="OXIDOREDUCTASE HTATIP2"/>
    <property type="match status" value="1"/>
</dbReference>
<evidence type="ECO:0000256" key="2">
    <source>
        <dbReference type="ARBA" id="ARBA00006617"/>
    </source>
</evidence>
<accession>A0A6A6WEB1</accession>
<keyword evidence="5" id="KW-0496">Mitochondrion</keyword>
<reference evidence="7" key="1">
    <citation type="journal article" date="2020" name="Stud. Mycol.">
        <title>101 Dothideomycetes genomes: a test case for predicting lifestyles and emergence of pathogens.</title>
        <authorList>
            <person name="Haridas S."/>
            <person name="Albert R."/>
            <person name="Binder M."/>
            <person name="Bloem J."/>
            <person name="Labutti K."/>
            <person name="Salamov A."/>
            <person name="Andreopoulos B."/>
            <person name="Baker S."/>
            <person name="Barry K."/>
            <person name="Bills G."/>
            <person name="Bluhm B."/>
            <person name="Cannon C."/>
            <person name="Castanera R."/>
            <person name="Culley D."/>
            <person name="Daum C."/>
            <person name="Ezra D."/>
            <person name="Gonzalez J."/>
            <person name="Henrissat B."/>
            <person name="Kuo A."/>
            <person name="Liang C."/>
            <person name="Lipzen A."/>
            <person name="Lutzoni F."/>
            <person name="Magnuson J."/>
            <person name="Mondo S."/>
            <person name="Nolan M."/>
            <person name="Ohm R."/>
            <person name="Pangilinan J."/>
            <person name="Park H.-J."/>
            <person name="Ramirez L."/>
            <person name="Alfaro M."/>
            <person name="Sun H."/>
            <person name="Tritt A."/>
            <person name="Yoshinaga Y."/>
            <person name="Zwiers L.-H."/>
            <person name="Turgeon B."/>
            <person name="Goodwin S."/>
            <person name="Spatafora J."/>
            <person name="Crous P."/>
            <person name="Grigoriev I."/>
        </authorList>
    </citation>
    <scope>NUCLEOTIDE SEQUENCE</scope>
    <source>
        <strain evidence="7">CBS 121739</strain>
    </source>
</reference>
<dbReference type="SUPFAM" id="SSF51735">
    <property type="entry name" value="NAD(P)-binding Rossmann-fold domains"/>
    <property type="match status" value="1"/>
</dbReference>
<dbReference type="Gene3D" id="3.40.50.720">
    <property type="entry name" value="NAD(P)-binding Rossmann-like Domain"/>
    <property type="match status" value="1"/>
</dbReference>
<keyword evidence="3" id="KW-1000">Mitochondrion outer membrane</keyword>
<evidence type="ECO:0000256" key="6">
    <source>
        <dbReference type="ARBA" id="ARBA00023136"/>
    </source>
</evidence>
<evidence type="ECO:0000256" key="4">
    <source>
        <dbReference type="ARBA" id="ARBA00022946"/>
    </source>
</evidence>
<evidence type="ECO:0008006" key="9">
    <source>
        <dbReference type="Google" id="ProtNLM"/>
    </source>
</evidence>
<evidence type="ECO:0000313" key="8">
    <source>
        <dbReference type="Proteomes" id="UP000799437"/>
    </source>
</evidence>
<gene>
    <name evidence="7" type="ORF">EJ05DRAFT_474109</name>
</gene>
<dbReference type="EMBL" id="ML996568">
    <property type="protein sequence ID" value="KAF2760216.1"/>
    <property type="molecule type" value="Genomic_DNA"/>
</dbReference>
<dbReference type="GO" id="GO:0051170">
    <property type="term" value="P:import into nucleus"/>
    <property type="evidence" value="ECO:0007669"/>
    <property type="project" value="TreeGrafter"/>
</dbReference>
<dbReference type="FunFam" id="3.40.50.720:FF:000366">
    <property type="entry name" value="Protein FMP52, mitochondrial"/>
    <property type="match status" value="1"/>
</dbReference>
<dbReference type="Pfam" id="PF08732">
    <property type="entry name" value="HIM1"/>
    <property type="match status" value="1"/>
</dbReference>
<feature type="non-terminal residue" evidence="7">
    <location>
        <position position="229"/>
    </location>
</feature>
<comment type="similarity">
    <text evidence="2">Belongs to the FMP52 family.</text>
</comment>
<keyword evidence="6" id="KW-0472">Membrane</keyword>
<dbReference type="GeneID" id="54484592"/>
<dbReference type="Proteomes" id="UP000799437">
    <property type="component" value="Unassembled WGS sequence"/>
</dbReference>
<dbReference type="GO" id="GO:0005741">
    <property type="term" value="C:mitochondrial outer membrane"/>
    <property type="evidence" value="ECO:0007669"/>
    <property type="project" value="UniProtKB-SubCell"/>
</dbReference>
<dbReference type="InterPro" id="IPR014843">
    <property type="entry name" value="Him1/Fmp52"/>
</dbReference>
<dbReference type="InterPro" id="IPR036291">
    <property type="entry name" value="NAD(P)-bd_dom_sf"/>
</dbReference>
<dbReference type="AlphaFoldDB" id="A0A6A6WEB1"/>
<name>A0A6A6WEB1_9PEZI</name>
<dbReference type="PANTHER" id="PTHR14097:SF7">
    <property type="entry name" value="OXIDOREDUCTASE HTATIP2"/>
    <property type="match status" value="1"/>
</dbReference>
<sequence>MIEAVVAGSTGLVGSHILSTLITSTSTTKVSAYTRRDLPQQSPKLTPLLSADTHTWPSLFPRQSKPVVLFSGLGTTRAQAGSTDAQYKVDHDLNLELAKAAKEAGVKVYVLISTSGANTNSMMFYPKMKGQLEEDIKALEFEHTVILRPGLIVGDRTDSRPAEAAIRHIARAAGKFGDGMKDFWAQDADVIAKAAVHAGMQCLEGKKTEKGTWLVGQSDIIRLGRTEWN</sequence>
<comment type="subcellular location">
    <subcellularLocation>
        <location evidence="1">Mitochondrion outer membrane</location>
        <topology evidence="1">Peripheral membrane protein</topology>
    </subcellularLocation>
</comment>